<dbReference type="STRING" id="703135.A0A2A9NVP4"/>
<accession>A0A2A9NVP4</accession>
<dbReference type="InterPro" id="IPR007855">
    <property type="entry name" value="RDRP"/>
</dbReference>
<keyword evidence="4" id="KW-1185">Reference proteome</keyword>
<dbReference type="GO" id="GO:0031380">
    <property type="term" value="C:nuclear RNA-directed RNA polymerase complex"/>
    <property type="evidence" value="ECO:0007669"/>
    <property type="project" value="TreeGrafter"/>
</dbReference>
<dbReference type="PANTHER" id="PTHR23079">
    <property type="entry name" value="RNA-DEPENDENT RNA POLYMERASE"/>
    <property type="match status" value="1"/>
</dbReference>
<keyword evidence="1" id="KW-0694">RNA-binding</keyword>
<dbReference type="InterPro" id="IPR057596">
    <property type="entry name" value="RDRP_core"/>
</dbReference>
<dbReference type="EC" id="2.7.7.48" evidence="1"/>
<name>A0A2A9NVP4_9AGAR</name>
<organism evidence="3 4">
    <name type="scientific">Amanita thiersii Skay4041</name>
    <dbReference type="NCBI Taxonomy" id="703135"/>
    <lineage>
        <taxon>Eukaryota</taxon>
        <taxon>Fungi</taxon>
        <taxon>Dikarya</taxon>
        <taxon>Basidiomycota</taxon>
        <taxon>Agaricomycotina</taxon>
        <taxon>Agaricomycetes</taxon>
        <taxon>Agaricomycetidae</taxon>
        <taxon>Agaricales</taxon>
        <taxon>Pluteineae</taxon>
        <taxon>Amanitaceae</taxon>
        <taxon>Amanita</taxon>
    </lineage>
</organism>
<protein>
    <recommendedName>
        <fullName evidence="1">RNA-dependent RNA polymerase</fullName>
        <ecNumber evidence="1">2.7.7.48</ecNumber>
    </recommendedName>
</protein>
<dbReference type="Pfam" id="PF05183">
    <property type="entry name" value="RdRP"/>
    <property type="match status" value="1"/>
</dbReference>
<evidence type="ECO:0000313" key="3">
    <source>
        <dbReference type="EMBL" id="PFH54629.1"/>
    </source>
</evidence>
<dbReference type="GO" id="GO:0003968">
    <property type="term" value="F:RNA-directed RNA polymerase activity"/>
    <property type="evidence" value="ECO:0007669"/>
    <property type="project" value="UniProtKB-KW"/>
</dbReference>
<comment type="catalytic activity">
    <reaction evidence="1">
        <text>RNA(n) + a ribonucleoside 5'-triphosphate = RNA(n+1) + diphosphate</text>
        <dbReference type="Rhea" id="RHEA:21248"/>
        <dbReference type="Rhea" id="RHEA-COMP:14527"/>
        <dbReference type="Rhea" id="RHEA-COMP:17342"/>
        <dbReference type="ChEBI" id="CHEBI:33019"/>
        <dbReference type="ChEBI" id="CHEBI:61557"/>
        <dbReference type="ChEBI" id="CHEBI:140395"/>
        <dbReference type="EC" id="2.7.7.48"/>
    </reaction>
</comment>
<evidence type="ECO:0000256" key="1">
    <source>
        <dbReference type="RuleBase" id="RU363098"/>
    </source>
</evidence>
<keyword evidence="1" id="KW-0696">RNA-directed RNA polymerase</keyword>
<comment type="similarity">
    <text evidence="1">Belongs to the RdRP family.</text>
</comment>
<dbReference type="AlphaFoldDB" id="A0A2A9NVP4"/>
<evidence type="ECO:0000259" key="2">
    <source>
        <dbReference type="Pfam" id="PF05183"/>
    </source>
</evidence>
<evidence type="ECO:0000313" key="4">
    <source>
        <dbReference type="Proteomes" id="UP000242287"/>
    </source>
</evidence>
<keyword evidence="1" id="KW-0548">Nucleotidyltransferase</keyword>
<gene>
    <name evidence="3" type="ORF">AMATHDRAFT_134993</name>
</gene>
<sequence>MQDVADFVLEFINSDVVGIIAIHWLIIADQSDNGIHDPDCMQLAQLHSDAVDYPKSGQPVKHGRIPKLKFRERPDWIAPETAKEESGNYYQSRKALGQLFRSIKLPEVEEYTRPKRSRRRRHPVREHLQEYEREDNLDIQDYSGDIIDLEVNLLREEYLGNRTWVSEATQDMIKQIYPRYVNELRAICTNYSLSHSWTSRLTEEEVFIGTIMAKTSQPRKRKEMISKLREQTDLLVRGVKEELLFGDQDIPPEELLERACIAWHLASEGGMVFGAQSFRWIALGSVFEAVKEIDAAHEMDARDRFY</sequence>
<dbReference type="PANTHER" id="PTHR23079:SF55">
    <property type="entry name" value="RNA-DIRECTED RNA POLYMERASE"/>
    <property type="match status" value="1"/>
</dbReference>
<feature type="domain" description="RDRP core" evidence="2">
    <location>
        <begin position="2"/>
        <end position="103"/>
    </location>
</feature>
<proteinExistence type="inferred from homology"/>
<dbReference type="Proteomes" id="UP000242287">
    <property type="component" value="Unassembled WGS sequence"/>
</dbReference>
<dbReference type="GO" id="GO:0003723">
    <property type="term" value="F:RNA binding"/>
    <property type="evidence" value="ECO:0007669"/>
    <property type="project" value="UniProtKB-KW"/>
</dbReference>
<dbReference type="EMBL" id="KZ301969">
    <property type="protein sequence ID" value="PFH54629.1"/>
    <property type="molecule type" value="Genomic_DNA"/>
</dbReference>
<reference evidence="3 4" key="1">
    <citation type="submission" date="2014-02" db="EMBL/GenBank/DDBJ databases">
        <title>Transposable element dynamics among asymbiotic and ectomycorrhizal Amanita fungi.</title>
        <authorList>
            <consortium name="DOE Joint Genome Institute"/>
            <person name="Hess J."/>
            <person name="Skrede I."/>
            <person name="Wolfe B."/>
            <person name="LaButti K."/>
            <person name="Ohm R.A."/>
            <person name="Grigoriev I.V."/>
            <person name="Pringle A."/>
        </authorList>
    </citation>
    <scope>NUCLEOTIDE SEQUENCE [LARGE SCALE GENOMIC DNA]</scope>
    <source>
        <strain evidence="3 4">SKay4041</strain>
    </source>
</reference>
<keyword evidence="1" id="KW-0808">Transferase</keyword>
<dbReference type="OrthoDB" id="6513042at2759"/>
<dbReference type="GO" id="GO:0030422">
    <property type="term" value="P:siRNA processing"/>
    <property type="evidence" value="ECO:0007669"/>
    <property type="project" value="TreeGrafter"/>
</dbReference>